<gene>
    <name evidence="8" type="ORF">ZOSMA_57G00170</name>
</gene>
<dbReference type="InterPro" id="IPR051708">
    <property type="entry name" value="Plant_Aspart_Prot_A1"/>
</dbReference>
<comment type="similarity">
    <text evidence="1">Belongs to the peptidase A1 family.</text>
</comment>
<dbReference type="SUPFAM" id="SSF50630">
    <property type="entry name" value="Acid proteases"/>
    <property type="match status" value="1"/>
</dbReference>
<feature type="domain" description="Peptidase A1" evidence="7">
    <location>
        <begin position="52"/>
        <end position="382"/>
    </location>
</feature>
<dbReference type="InterPro" id="IPR032861">
    <property type="entry name" value="TAXi_N"/>
</dbReference>
<protein>
    <recommendedName>
        <fullName evidence="7">Peptidase A1 domain-containing protein</fullName>
    </recommendedName>
</protein>
<keyword evidence="2" id="KW-0645">Protease</keyword>
<dbReference type="Pfam" id="PF14543">
    <property type="entry name" value="TAXi_N"/>
    <property type="match status" value="1"/>
</dbReference>
<evidence type="ECO:0000313" key="8">
    <source>
        <dbReference type="EMBL" id="KMZ60682.1"/>
    </source>
</evidence>
<reference evidence="9" key="1">
    <citation type="journal article" date="2016" name="Nature">
        <title>The genome of the seagrass Zostera marina reveals angiosperm adaptation to the sea.</title>
        <authorList>
            <person name="Olsen J.L."/>
            <person name="Rouze P."/>
            <person name="Verhelst B."/>
            <person name="Lin Y.-C."/>
            <person name="Bayer T."/>
            <person name="Collen J."/>
            <person name="Dattolo E."/>
            <person name="De Paoli E."/>
            <person name="Dittami S."/>
            <person name="Maumus F."/>
            <person name="Michel G."/>
            <person name="Kersting A."/>
            <person name="Lauritano C."/>
            <person name="Lohaus R."/>
            <person name="Toepel M."/>
            <person name="Tonon T."/>
            <person name="Vanneste K."/>
            <person name="Amirebrahimi M."/>
            <person name="Brakel J."/>
            <person name="Bostroem C."/>
            <person name="Chovatia M."/>
            <person name="Grimwood J."/>
            <person name="Jenkins J.W."/>
            <person name="Jueterbock A."/>
            <person name="Mraz A."/>
            <person name="Stam W.T."/>
            <person name="Tice H."/>
            <person name="Bornberg-Bauer E."/>
            <person name="Green P.J."/>
            <person name="Pearson G.A."/>
            <person name="Procaccini G."/>
            <person name="Duarte C.M."/>
            <person name="Schmutz J."/>
            <person name="Reusch T.B.H."/>
            <person name="Van de Peer Y."/>
        </authorList>
    </citation>
    <scope>NUCLEOTIDE SEQUENCE [LARGE SCALE GENOMIC DNA]</scope>
    <source>
        <strain evidence="9">cv. Finnish</strain>
    </source>
</reference>
<organism evidence="8 9">
    <name type="scientific">Zostera marina</name>
    <name type="common">Eelgrass</name>
    <dbReference type="NCBI Taxonomy" id="29655"/>
    <lineage>
        <taxon>Eukaryota</taxon>
        <taxon>Viridiplantae</taxon>
        <taxon>Streptophyta</taxon>
        <taxon>Embryophyta</taxon>
        <taxon>Tracheophyta</taxon>
        <taxon>Spermatophyta</taxon>
        <taxon>Magnoliopsida</taxon>
        <taxon>Liliopsida</taxon>
        <taxon>Zosteraceae</taxon>
        <taxon>Zostera</taxon>
    </lineage>
</organism>
<dbReference type="CDD" id="cd05476">
    <property type="entry name" value="pepsin_A_like_plant"/>
    <property type="match status" value="1"/>
</dbReference>
<evidence type="ECO:0000256" key="6">
    <source>
        <dbReference type="SAM" id="SignalP"/>
    </source>
</evidence>
<accession>A0A0K9NXC0</accession>
<dbReference type="OMA" id="WVECSPC"/>
<dbReference type="PANTHER" id="PTHR47967">
    <property type="entry name" value="OS07G0603500 PROTEIN-RELATED"/>
    <property type="match status" value="1"/>
</dbReference>
<keyword evidence="5" id="KW-0325">Glycoprotein</keyword>
<dbReference type="GO" id="GO:0006508">
    <property type="term" value="P:proteolysis"/>
    <property type="evidence" value="ECO:0007669"/>
    <property type="project" value="UniProtKB-KW"/>
</dbReference>
<evidence type="ECO:0000256" key="5">
    <source>
        <dbReference type="ARBA" id="ARBA00023180"/>
    </source>
</evidence>
<evidence type="ECO:0000259" key="7">
    <source>
        <dbReference type="PROSITE" id="PS51767"/>
    </source>
</evidence>
<dbReference type="PANTHER" id="PTHR47967:SF23">
    <property type="entry name" value="OS04G0448300 PROTEIN"/>
    <property type="match status" value="1"/>
</dbReference>
<keyword evidence="9" id="KW-1185">Reference proteome</keyword>
<evidence type="ECO:0000313" key="9">
    <source>
        <dbReference type="Proteomes" id="UP000036987"/>
    </source>
</evidence>
<proteinExistence type="inferred from homology"/>
<evidence type="ECO:0000256" key="1">
    <source>
        <dbReference type="ARBA" id="ARBA00007447"/>
    </source>
</evidence>
<feature type="signal peptide" evidence="6">
    <location>
        <begin position="1"/>
        <end position="23"/>
    </location>
</feature>
<comment type="caution">
    <text evidence="8">The sequence shown here is derived from an EMBL/GenBank/DDBJ whole genome shotgun (WGS) entry which is preliminary data.</text>
</comment>
<dbReference type="PROSITE" id="PS51767">
    <property type="entry name" value="PEPTIDASE_A1"/>
    <property type="match status" value="1"/>
</dbReference>
<dbReference type="GO" id="GO:0004190">
    <property type="term" value="F:aspartic-type endopeptidase activity"/>
    <property type="evidence" value="ECO:0007669"/>
    <property type="project" value="UniProtKB-KW"/>
</dbReference>
<dbReference type="InterPro" id="IPR032799">
    <property type="entry name" value="TAXi_C"/>
</dbReference>
<dbReference type="OrthoDB" id="665129at2759"/>
<dbReference type="STRING" id="29655.A0A0K9NXC0"/>
<dbReference type="Gene3D" id="2.40.70.10">
    <property type="entry name" value="Acid Proteases"/>
    <property type="match status" value="2"/>
</dbReference>
<dbReference type="AlphaFoldDB" id="A0A0K9NXC0"/>
<dbReference type="InterPro" id="IPR033121">
    <property type="entry name" value="PEPTIDASE_A1"/>
</dbReference>
<dbReference type="EMBL" id="LFYR01001587">
    <property type="protein sequence ID" value="KMZ60682.1"/>
    <property type="molecule type" value="Genomic_DNA"/>
</dbReference>
<dbReference type="Pfam" id="PF14541">
    <property type="entry name" value="TAXi_C"/>
    <property type="match status" value="1"/>
</dbReference>
<dbReference type="InterPro" id="IPR034161">
    <property type="entry name" value="Pepsin-like_plant"/>
</dbReference>
<name>A0A0K9NXC0_ZOSMR</name>
<sequence length="389" mass="42955">MAPPATLLVAVLLLYHLREDVGGEESRERSLCTMLDAAQTLRLLTTHEGGMYHLEFSIGTPPVAVKGVVDTGSSLSWTMCDPRASHLYSPKKSLSYNKIQCKSPLCNTGKYANNCTEFCTYGYTYNDGNYIQGTLLRENMMLEDVTFPGMLIGCSSNTSLIGEPGIVGFGFTNLSLIGQLKLKQFSICLSNDTTSKSPIFFGTAANISNGAQFPIRSIPFINNPSRESDYWVALKSIRIGNTVAETPWEASEKPNGLGLIAVDSGSDMCSFVMSTFENIKKAFMSEVNLTSILSRPARLGEGICFHLPAEDPTFGIGNMPTVIFNLDGADLEFPNARIYRMEDDFICVQMRGMNKSLSLWGNYQLMDMHVLFDWEHSQMSFVQADCLNL</sequence>
<dbReference type="InterPro" id="IPR021109">
    <property type="entry name" value="Peptidase_aspartic_dom_sf"/>
</dbReference>
<evidence type="ECO:0000256" key="4">
    <source>
        <dbReference type="ARBA" id="ARBA00022801"/>
    </source>
</evidence>
<keyword evidence="3" id="KW-0064">Aspartyl protease</keyword>
<keyword evidence="4" id="KW-0378">Hydrolase</keyword>
<keyword evidence="6" id="KW-0732">Signal</keyword>
<evidence type="ECO:0000256" key="2">
    <source>
        <dbReference type="ARBA" id="ARBA00022670"/>
    </source>
</evidence>
<evidence type="ECO:0000256" key="3">
    <source>
        <dbReference type="ARBA" id="ARBA00022750"/>
    </source>
</evidence>
<dbReference type="Proteomes" id="UP000036987">
    <property type="component" value="Unassembled WGS sequence"/>
</dbReference>
<feature type="chain" id="PRO_5005527117" description="Peptidase A1 domain-containing protein" evidence="6">
    <location>
        <begin position="24"/>
        <end position="389"/>
    </location>
</feature>